<sequence length="312" mass="33939">MMPPAISLARSPTSSASASPLYPVRRSAAVAVRHHRCPSFAAKPAAGVCCASPAVELLPSLSPDILVRDARLEDCWEVADTHCSSFFPDYTFPLDLVLRIDRYIALLSGFSVPPGCMRTCLVAVNSNSLSRSISIECGDLRDADFQEKHGLSKASIAGILTVDTVADYLPRRGPLKQRRTGIAYIANVAVRKEERRKGIAKMLVAEAEERAKSWGCRSMALHCDVNNIAALRLYKNLGYKCIRVPEDAKWPEPKIAKGVRYNFMMKLVPKIRKKMAGLTGDRRCRTPAAAGGVAVSVADGRIGARNIGITNT</sequence>
<dbReference type="SUPFAM" id="SSF55729">
    <property type="entry name" value="Acyl-CoA N-acyltransferases (Nat)"/>
    <property type="match status" value="1"/>
</dbReference>
<organism evidence="2">
    <name type="scientific">Oryza barthii</name>
    <dbReference type="NCBI Taxonomy" id="65489"/>
    <lineage>
        <taxon>Eukaryota</taxon>
        <taxon>Viridiplantae</taxon>
        <taxon>Streptophyta</taxon>
        <taxon>Embryophyta</taxon>
        <taxon>Tracheophyta</taxon>
        <taxon>Spermatophyta</taxon>
        <taxon>Magnoliopsida</taxon>
        <taxon>Liliopsida</taxon>
        <taxon>Poales</taxon>
        <taxon>Poaceae</taxon>
        <taxon>BOP clade</taxon>
        <taxon>Oryzoideae</taxon>
        <taxon>Oryzeae</taxon>
        <taxon>Oryzinae</taxon>
        <taxon>Oryza</taxon>
    </lineage>
</organism>
<dbReference type="HOGENOM" id="CLU_078078_0_0_1"/>
<feature type="domain" description="N-acetyltransferase" evidence="1">
    <location>
        <begin position="119"/>
        <end position="266"/>
    </location>
</feature>
<evidence type="ECO:0000313" key="2">
    <source>
        <dbReference type="EnsemblPlants" id="OBART02G36550.1"/>
    </source>
</evidence>
<dbReference type="AlphaFoldDB" id="A0A0D3FBT5"/>
<dbReference type="eggNOG" id="ENOG502QQE1">
    <property type="taxonomic scope" value="Eukaryota"/>
</dbReference>
<dbReference type="PANTHER" id="PTHR47443">
    <property type="entry name" value="ACYL-COA N-ACYLTRANSFERASES (NAT) SUPERFAMILY PROTEIN"/>
    <property type="match status" value="1"/>
</dbReference>
<dbReference type="Proteomes" id="UP000026960">
    <property type="component" value="Chromosome 2"/>
</dbReference>
<dbReference type="PaxDb" id="65489-OBART02G36550.1"/>
<dbReference type="STRING" id="65489.A0A0D3FBT5"/>
<name>A0A0D3FBT5_9ORYZ</name>
<dbReference type="InterPro" id="IPR000182">
    <property type="entry name" value="GNAT_dom"/>
</dbReference>
<protein>
    <recommendedName>
        <fullName evidence="1">N-acetyltransferase domain-containing protein</fullName>
    </recommendedName>
</protein>
<dbReference type="Gramene" id="OBART02G36550.1">
    <property type="protein sequence ID" value="OBART02G36550.1"/>
    <property type="gene ID" value="OBART02G36550"/>
</dbReference>
<dbReference type="GO" id="GO:0008080">
    <property type="term" value="F:N-acetyltransferase activity"/>
    <property type="evidence" value="ECO:0007669"/>
    <property type="project" value="EnsemblPlants"/>
</dbReference>
<accession>A0A0D3FBT5</accession>
<dbReference type="PROSITE" id="PS51186">
    <property type="entry name" value="GNAT"/>
    <property type="match status" value="1"/>
</dbReference>
<proteinExistence type="predicted"/>
<dbReference type="Pfam" id="PF00583">
    <property type="entry name" value="Acetyltransf_1"/>
    <property type="match status" value="1"/>
</dbReference>
<dbReference type="Gene3D" id="3.40.630.30">
    <property type="match status" value="1"/>
</dbReference>
<dbReference type="InterPro" id="IPR016181">
    <property type="entry name" value="Acyl_CoA_acyltransferase"/>
</dbReference>
<dbReference type="CDD" id="cd04301">
    <property type="entry name" value="NAT_SF"/>
    <property type="match status" value="1"/>
</dbReference>
<dbReference type="PANTHER" id="PTHR47443:SF3">
    <property type="entry name" value="GCN5-RELATED N-ACETYLTRANSFERASE 4, CHLOROPLASTIC"/>
    <property type="match status" value="1"/>
</dbReference>
<dbReference type="EnsemblPlants" id="OBART02G36550.1">
    <property type="protein sequence ID" value="OBART02G36550.1"/>
    <property type="gene ID" value="OBART02G36550"/>
</dbReference>
<reference evidence="2" key="2">
    <citation type="submission" date="2015-03" db="UniProtKB">
        <authorList>
            <consortium name="EnsemblPlants"/>
        </authorList>
    </citation>
    <scope>IDENTIFICATION</scope>
</reference>
<evidence type="ECO:0000259" key="1">
    <source>
        <dbReference type="PROSITE" id="PS51186"/>
    </source>
</evidence>
<dbReference type="GO" id="GO:0009507">
    <property type="term" value="C:chloroplast"/>
    <property type="evidence" value="ECO:0007669"/>
    <property type="project" value="EnsemblPlants"/>
</dbReference>
<reference evidence="2" key="1">
    <citation type="journal article" date="2009" name="Rice">
        <title>De Novo Next Generation Sequencing of Plant Genomes.</title>
        <authorList>
            <person name="Rounsley S."/>
            <person name="Marri P.R."/>
            <person name="Yu Y."/>
            <person name="He R."/>
            <person name="Sisneros N."/>
            <person name="Goicoechea J.L."/>
            <person name="Lee S.J."/>
            <person name="Angelova A."/>
            <person name="Kudrna D."/>
            <person name="Luo M."/>
            <person name="Affourtit J."/>
            <person name="Desany B."/>
            <person name="Knight J."/>
            <person name="Niazi F."/>
            <person name="Egholm M."/>
            <person name="Wing R.A."/>
        </authorList>
    </citation>
    <scope>NUCLEOTIDE SEQUENCE [LARGE SCALE GENOMIC DNA]</scope>
    <source>
        <strain evidence="2">cv. IRGC 105608</strain>
    </source>
</reference>
<keyword evidence="3" id="KW-1185">Reference proteome</keyword>
<dbReference type="FunFam" id="3.40.630.30:FF:000198">
    <property type="entry name" value="Acyl-CoA N-acyltransferases (NAT) superfamily protein"/>
    <property type="match status" value="1"/>
</dbReference>
<evidence type="ECO:0000313" key="3">
    <source>
        <dbReference type="Proteomes" id="UP000026960"/>
    </source>
</evidence>